<reference evidence="1 2" key="1">
    <citation type="submission" date="2019-03" db="EMBL/GenBank/DDBJ databases">
        <title>Genomic Encyclopedia of Type Strains, Phase IV (KMG-IV): sequencing the most valuable type-strain genomes for metagenomic binning, comparative biology and taxonomic classification.</title>
        <authorList>
            <person name="Goeker M."/>
        </authorList>
    </citation>
    <scope>NUCLEOTIDE SEQUENCE [LARGE SCALE GENOMIC DNA]</scope>
    <source>
        <strain evidence="1 2">DSM 19580</strain>
    </source>
</reference>
<sequence>MKKITEKQKERHFLARRNENYRESLRLDGHDLPLVTLDASETEQQIQQLRARYER</sequence>
<proteinExistence type="predicted"/>
<evidence type="ECO:0000313" key="1">
    <source>
        <dbReference type="EMBL" id="TCV93645.1"/>
    </source>
</evidence>
<dbReference type="Pfam" id="PF10832">
    <property type="entry name" value="YhfG"/>
    <property type="match status" value="1"/>
</dbReference>
<dbReference type="Proteomes" id="UP000295719">
    <property type="component" value="Unassembled WGS sequence"/>
</dbReference>
<dbReference type="EMBL" id="SMCR01000008">
    <property type="protein sequence ID" value="TCV93645.1"/>
    <property type="molecule type" value="Genomic_DNA"/>
</dbReference>
<keyword evidence="2" id="KW-1185">Reference proteome</keyword>
<protein>
    <submittedName>
        <fullName evidence="1">Uncharacterized protein DUF2559</fullName>
    </submittedName>
</protein>
<name>A0A4R3YLI2_9GAMM</name>
<gene>
    <name evidence="1" type="ORF">EDC52_10827</name>
</gene>
<organism evidence="1 2">
    <name type="scientific">Biostraticola tofi</name>
    <dbReference type="NCBI Taxonomy" id="466109"/>
    <lineage>
        <taxon>Bacteria</taxon>
        <taxon>Pseudomonadati</taxon>
        <taxon>Pseudomonadota</taxon>
        <taxon>Gammaproteobacteria</taxon>
        <taxon>Enterobacterales</taxon>
        <taxon>Bruguierivoracaceae</taxon>
        <taxon>Biostraticola</taxon>
    </lineage>
</organism>
<dbReference type="RefSeq" id="WP_131866370.1">
    <property type="nucleotide sequence ID" value="NZ_SMCR01000008.1"/>
</dbReference>
<dbReference type="InterPro" id="IPR022541">
    <property type="entry name" value="YhfG"/>
</dbReference>
<dbReference type="AlphaFoldDB" id="A0A4R3YLI2"/>
<comment type="caution">
    <text evidence="1">The sequence shown here is derived from an EMBL/GenBank/DDBJ whole genome shotgun (WGS) entry which is preliminary data.</text>
</comment>
<accession>A0A4R3YLI2</accession>
<evidence type="ECO:0000313" key="2">
    <source>
        <dbReference type="Proteomes" id="UP000295719"/>
    </source>
</evidence>
<dbReference type="OrthoDB" id="6505648at2"/>